<protein>
    <recommendedName>
        <fullName evidence="8">Ribosomal protein L7</fullName>
    </recommendedName>
</protein>
<keyword evidence="3" id="KW-0687">Ribonucleoprotein</keyword>
<dbReference type="InterPro" id="IPR036919">
    <property type="entry name" value="Ribo_uL30_ferredoxin-like_sf"/>
</dbReference>
<dbReference type="Pfam" id="PF00327">
    <property type="entry name" value="Ribosomal_L30"/>
    <property type="match status" value="1"/>
</dbReference>
<keyword evidence="2" id="KW-0689">Ribosomal protein</keyword>
<gene>
    <name evidence="6" type="ORF">QTO34_015050</name>
</gene>
<feature type="domain" description="Large ribosomal subunit protein uL30-like ferredoxin-like fold" evidence="4">
    <location>
        <begin position="50"/>
        <end position="93"/>
    </location>
</feature>
<dbReference type="GO" id="GO:0000463">
    <property type="term" value="P:maturation of LSU-rRNA from tricistronic rRNA transcript (SSU-rRNA, 5.8S rRNA, LSU-rRNA)"/>
    <property type="evidence" value="ECO:0007669"/>
    <property type="project" value="TreeGrafter"/>
</dbReference>
<dbReference type="Proteomes" id="UP001177744">
    <property type="component" value="Unassembled WGS sequence"/>
</dbReference>
<dbReference type="Gene3D" id="3.30.1390.20">
    <property type="entry name" value="Ribosomal protein L30, ferredoxin-like fold domain"/>
    <property type="match status" value="1"/>
</dbReference>
<evidence type="ECO:0000259" key="4">
    <source>
        <dbReference type="Pfam" id="PF00327"/>
    </source>
</evidence>
<dbReference type="PANTHER" id="PTHR11524">
    <property type="entry name" value="60S RIBOSOMAL PROTEIN L7"/>
    <property type="match status" value="1"/>
</dbReference>
<proteinExistence type="inferred from homology"/>
<name>A0AA40I3H5_CNENI</name>
<evidence type="ECO:0000313" key="6">
    <source>
        <dbReference type="EMBL" id="KAK1342294.1"/>
    </source>
</evidence>
<feature type="domain" description="Large ribosomal subunit protein uL30 N-terminal eukaryotes" evidence="5">
    <location>
        <begin position="3"/>
        <end position="45"/>
    </location>
</feature>
<evidence type="ECO:0008006" key="8">
    <source>
        <dbReference type="Google" id="ProtNLM"/>
    </source>
</evidence>
<dbReference type="InterPro" id="IPR012988">
    <property type="entry name" value="Ribosomal_uL30_N_euk"/>
</dbReference>
<dbReference type="AlphaFoldDB" id="A0AA40I3H5"/>
<keyword evidence="7" id="KW-1185">Reference proteome</keyword>
<dbReference type="GO" id="GO:0003723">
    <property type="term" value="F:RNA binding"/>
    <property type="evidence" value="ECO:0007669"/>
    <property type="project" value="TreeGrafter"/>
</dbReference>
<dbReference type="SUPFAM" id="SSF55129">
    <property type="entry name" value="Ribosomal protein L30p/L7e"/>
    <property type="match status" value="1"/>
</dbReference>
<comment type="similarity">
    <text evidence="1">Belongs to the universal ribosomal protein uL30 family.</text>
</comment>
<evidence type="ECO:0000256" key="3">
    <source>
        <dbReference type="ARBA" id="ARBA00023274"/>
    </source>
</evidence>
<accession>A0AA40I3H5</accession>
<evidence type="ECO:0000313" key="7">
    <source>
        <dbReference type="Proteomes" id="UP001177744"/>
    </source>
</evidence>
<dbReference type="InterPro" id="IPR016082">
    <property type="entry name" value="Ribosomal_uL30_ferredoxin-like"/>
</dbReference>
<dbReference type="Pfam" id="PF08079">
    <property type="entry name" value="Ribosomal_L30_N"/>
    <property type="match status" value="1"/>
</dbReference>
<dbReference type="FunFam" id="3.30.1390.20:FF:000004">
    <property type="entry name" value="60S ribosomal protein L7"/>
    <property type="match status" value="1"/>
</dbReference>
<reference evidence="6" key="1">
    <citation type="submission" date="2023-06" db="EMBL/GenBank/DDBJ databases">
        <title>Reference genome for the Northern bat (Eptesicus nilssonii), a most northern bat species.</title>
        <authorList>
            <person name="Laine V.N."/>
            <person name="Pulliainen A.T."/>
            <person name="Lilley T.M."/>
        </authorList>
    </citation>
    <scope>NUCLEOTIDE SEQUENCE</scope>
    <source>
        <strain evidence="6">BLF_Eptnil</strain>
        <tissue evidence="6">Kidney</tissue>
    </source>
</reference>
<evidence type="ECO:0000259" key="5">
    <source>
        <dbReference type="Pfam" id="PF08079"/>
    </source>
</evidence>
<comment type="caution">
    <text evidence="6">The sequence shown here is derived from an EMBL/GenBank/DDBJ whole genome shotgun (WGS) entry which is preliminary data.</text>
</comment>
<organism evidence="6 7">
    <name type="scientific">Cnephaeus nilssonii</name>
    <name type="common">Northern bat</name>
    <name type="synonym">Eptesicus nilssonii</name>
    <dbReference type="NCBI Taxonomy" id="3371016"/>
    <lineage>
        <taxon>Eukaryota</taxon>
        <taxon>Metazoa</taxon>
        <taxon>Chordata</taxon>
        <taxon>Craniata</taxon>
        <taxon>Vertebrata</taxon>
        <taxon>Euteleostomi</taxon>
        <taxon>Mammalia</taxon>
        <taxon>Eutheria</taxon>
        <taxon>Laurasiatheria</taxon>
        <taxon>Chiroptera</taxon>
        <taxon>Yangochiroptera</taxon>
        <taxon>Vespertilionidae</taxon>
        <taxon>Cnephaeus</taxon>
    </lineage>
</organism>
<evidence type="ECO:0000256" key="2">
    <source>
        <dbReference type="ARBA" id="ARBA00022980"/>
    </source>
</evidence>
<dbReference type="PANTHER" id="PTHR11524:SF12">
    <property type="entry name" value="LARGE RIBOSOMAL SUBUNIT PROTEIN UL30"/>
    <property type="match status" value="1"/>
</dbReference>
<dbReference type="GO" id="GO:0003735">
    <property type="term" value="F:structural constituent of ribosome"/>
    <property type="evidence" value="ECO:0007669"/>
    <property type="project" value="TreeGrafter"/>
</dbReference>
<dbReference type="GO" id="GO:0022625">
    <property type="term" value="C:cytosolic large ribosomal subunit"/>
    <property type="evidence" value="ECO:0007669"/>
    <property type="project" value="TreeGrafter"/>
</dbReference>
<dbReference type="InterPro" id="IPR039699">
    <property type="entry name" value="Ribosomal_uL30"/>
</dbReference>
<dbReference type="EMBL" id="JAULJE010000005">
    <property type="protein sequence ID" value="KAK1342294.1"/>
    <property type="molecule type" value="Genomic_DNA"/>
</dbReference>
<sequence length="131" mass="15254">MLRKARRKLIYDKAKHCPKEHRQMNRTEIRMAGVARKAGNFYVPAEPKLAFVVRIRGISGVSPEVRKVPQLLRLRQIFSGAFVRLNKAPRTAMVEPYLAWGYPKLRSVKELIYKLVMAKSTKKELPWQITH</sequence>
<evidence type="ECO:0000256" key="1">
    <source>
        <dbReference type="ARBA" id="ARBA00007594"/>
    </source>
</evidence>